<keyword evidence="2" id="KW-1185">Reference proteome</keyword>
<accession>A0ABU9LH20</accession>
<comment type="caution">
    <text evidence="1">The sequence shown here is derived from an EMBL/GenBank/DDBJ whole genome shotgun (WGS) entry which is preliminary data.</text>
</comment>
<dbReference type="Gene3D" id="3.40.630.30">
    <property type="match status" value="1"/>
</dbReference>
<dbReference type="RefSeq" id="WP_342302617.1">
    <property type="nucleotide sequence ID" value="NZ_JBCEWA010000002.1"/>
</dbReference>
<reference evidence="1 2" key="1">
    <citation type="submission" date="2024-04" db="EMBL/GenBank/DDBJ databases">
        <authorList>
            <person name="Wu Y.S."/>
            <person name="Zhang L."/>
        </authorList>
    </citation>
    <scope>NUCLEOTIDE SEQUENCE [LARGE SCALE GENOMIC DNA]</scope>
    <source>
        <strain evidence="1 2">KG-01</strain>
    </source>
</reference>
<dbReference type="EMBL" id="JBCEWA010000002">
    <property type="protein sequence ID" value="MEL5987215.1"/>
    <property type="molecule type" value="Genomic_DNA"/>
</dbReference>
<dbReference type="InterPro" id="IPR016181">
    <property type="entry name" value="Acyl_CoA_acyltransferase"/>
</dbReference>
<sequence>MEILNNQPNTVEIDMLMKKLISYFPYGNINKIKLECLKNLFNRFEFIKDHMNIIGERVMFTKNLIMEEVTPPPQYEVWPIHTNKSIVFLSEIMKISFNEAQNFLIQMREELPEQAEKMYTVYIVNHEPIGVVLPHIEPRTDKEGRIFWIGIHPRFLGTKLGKNLHTIGLYRLKNEFKANSYLGITKIDNHAMKKVMISNNCLQNENTLISLEYISEK</sequence>
<protein>
    <submittedName>
        <fullName evidence="1">N-acetyltransferase</fullName>
    </submittedName>
</protein>
<evidence type="ECO:0000313" key="2">
    <source>
        <dbReference type="Proteomes" id="UP001398420"/>
    </source>
</evidence>
<evidence type="ECO:0000313" key="1">
    <source>
        <dbReference type="EMBL" id="MEL5987215.1"/>
    </source>
</evidence>
<dbReference type="SUPFAM" id="SSF55729">
    <property type="entry name" value="Acyl-CoA N-acyltransferases (Nat)"/>
    <property type="match status" value="1"/>
</dbReference>
<dbReference type="Proteomes" id="UP001398420">
    <property type="component" value="Unassembled WGS sequence"/>
</dbReference>
<organism evidence="1 2">
    <name type="scientific">Kurthia gibsonii</name>
    <dbReference type="NCBI Taxonomy" id="33946"/>
    <lineage>
        <taxon>Bacteria</taxon>
        <taxon>Bacillati</taxon>
        <taxon>Bacillota</taxon>
        <taxon>Bacilli</taxon>
        <taxon>Bacillales</taxon>
        <taxon>Caryophanaceae</taxon>
        <taxon>Kurthia</taxon>
    </lineage>
</organism>
<name>A0ABU9LH20_9BACL</name>
<proteinExistence type="predicted"/>
<dbReference type="CDD" id="cd04301">
    <property type="entry name" value="NAT_SF"/>
    <property type="match status" value="1"/>
</dbReference>
<gene>
    <name evidence="1" type="ORF">AAF454_02100</name>
</gene>